<feature type="compositionally biased region" description="Low complexity" evidence="2">
    <location>
        <begin position="89"/>
        <end position="102"/>
    </location>
</feature>
<dbReference type="HOGENOM" id="CLU_078358_1_0_1"/>
<dbReference type="Proteomes" id="UP000017836">
    <property type="component" value="Unassembled WGS sequence"/>
</dbReference>
<dbReference type="STRING" id="13333.W1NNX4"/>
<evidence type="ECO:0000313" key="4">
    <source>
        <dbReference type="Proteomes" id="UP000017836"/>
    </source>
</evidence>
<protein>
    <recommendedName>
        <fullName evidence="5">WEB family protein</fullName>
    </recommendedName>
</protein>
<evidence type="ECO:0000256" key="1">
    <source>
        <dbReference type="SAM" id="Coils"/>
    </source>
</evidence>
<dbReference type="AlphaFoldDB" id="W1NNX4"/>
<keyword evidence="4" id="KW-1185">Reference proteome</keyword>
<dbReference type="EMBL" id="KI395895">
    <property type="protein sequence ID" value="ERM97736.1"/>
    <property type="molecule type" value="Genomic_DNA"/>
</dbReference>
<dbReference type="GO" id="GO:0051015">
    <property type="term" value="F:actin filament binding"/>
    <property type="evidence" value="ECO:0007669"/>
    <property type="project" value="EnsemblPlants"/>
</dbReference>
<evidence type="ECO:0008006" key="5">
    <source>
        <dbReference type="Google" id="ProtNLM"/>
    </source>
</evidence>
<gene>
    <name evidence="3" type="ORF">AMTR_s00121p00131440</name>
</gene>
<feature type="compositionally biased region" description="Low complexity" evidence="2">
    <location>
        <begin position="59"/>
        <end position="72"/>
    </location>
</feature>
<dbReference type="GO" id="GO:0005886">
    <property type="term" value="C:plasma membrane"/>
    <property type="evidence" value="ECO:0007669"/>
    <property type="project" value="EnsemblPlants"/>
</dbReference>
<name>W1NNX4_AMBTC</name>
<evidence type="ECO:0000256" key="2">
    <source>
        <dbReference type="SAM" id="MobiDB-lite"/>
    </source>
</evidence>
<keyword evidence="1" id="KW-0175">Coiled coil</keyword>
<dbReference type="eggNOG" id="ENOG502S10T">
    <property type="taxonomic scope" value="Eukaryota"/>
</dbReference>
<sequence length="270" mass="30090">METKTRQETPLPPPPPPPSLFPQSTHFNRSEVDTTRAFRSVKEAVAIFGERFLASQIHTSKPTLSSPSPLLSGKYSNPSPPLLFPPPRASSSSSIDVPPNTSESPLLEKFIEELEETKREVKELKARETETEIVVASLNAEVHKNSAKLAAAEATAAALAAMKAKGVVREEEEIKSEGNKNELVLFKRAPSLAQVLGMGEETSSGDGYKRFTIGNSYKKKKKKQQQEQRKKKPIIPLITEFFRRSKKDHVETCTSKYISSYYNNSSLYYC</sequence>
<evidence type="ECO:0000313" key="3">
    <source>
        <dbReference type="EMBL" id="ERM97736.1"/>
    </source>
</evidence>
<feature type="coiled-coil region" evidence="1">
    <location>
        <begin position="107"/>
        <end position="134"/>
    </location>
</feature>
<dbReference type="OrthoDB" id="685187at2759"/>
<dbReference type="GO" id="GO:0005829">
    <property type="term" value="C:cytosol"/>
    <property type="evidence" value="ECO:0000318"/>
    <property type="project" value="GO_Central"/>
</dbReference>
<feature type="region of interest" description="Disordered" evidence="2">
    <location>
        <begin position="1"/>
        <end position="33"/>
    </location>
</feature>
<dbReference type="KEGG" id="atr:18425720"/>
<feature type="compositionally biased region" description="Pro residues" evidence="2">
    <location>
        <begin position="78"/>
        <end position="88"/>
    </location>
</feature>
<feature type="region of interest" description="Disordered" evidence="2">
    <location>
        <begin position="58"/>
        <end position="104"/>
    </location>
</feature>
<organism evidence="3 4">
    <name type="scientific">Amborella trichopoda</name>
    <dbReference type="NCBI Taxonomy" id="13333"/>
    <lineage>
        <taxon>Eukaryota</taxon>
        <taxon>Viridiplantae</taxon>
        <taxon>Streptophyta</taxon>
        <taxon>Embryophyta</taxon>
        <taxon>Tracheophyta</taxon>
        <taxon>Spermatophyta</taxon>
        <taxon>Magnoliopsida</taxon>
        <taxon>Amborellales</taxon>
        <taxon>Amborellaceae</taxon>
        <taxon>Amborella</taxon>
    </lineage>
</organism>
<dbReference type="GO" id="GO:0009903">
    <property type="term" value="P:chloroplast avoidance movement"/>
    <property type="evidence" value="ECO:0000318"/>
    <property type="project" value="GO_Central"/>
</dbReference>
<accession>W1NNX4</accession>
<dbReference type="OMA" id="QESPWNT"/>
<dbReference type="GO" id="GO:0009904">
    <property type="term" value="P:chloroplast accumulation movement"/>
    <property type="evidence" value="ECO:0000318"/>
    <property type="project" value="GO_Central"/>
</dbReference>
<dbReference type="Gramene" id="ERM97736">
    <property type="protein sequence ID" value="ERM97736"/>
    <property type="gene ID" value="AMTR_s00121p00131440"/>
</dbReference>
<feature type="compositionally biased region" description="Pro residues" evidence="2">
    <location>
        <begin position="10"/>
        <end position="20"/>
    </location>
</feature>
<reference evidence="4" key="1">
    <citation type="journal article" date="2013" name="Science">
        <title>The Amborella genome and the evolution of flowering plants.</title>
        <authorList>
            <consortium name="Amborella Genome Project"/>
        </authorList>
    </citation>
    <scope>NUCLEOTIDE SEQUENCE [LARGE SCALE GENOMIC DNA]</scope>
</reference>
<proteinExistence type="predicted"/>